<evidence type="ECO:0000259" key="6">
    <source>
        <dbReference type="PROSITE" id="PS50011"/>
    </source>
</evidence>
<feature type="domain" description="Protein kinase" evidence="6">
    <location>
        <begin position="43"/>
        <end position="313"/>
    </location>
</feature>
<dbReference type="FunFam" id="1.10.510.10:FF:002158">
    <property type="entry name" value="Calcium/calmodulin dependent protein kinase kinase 1"/>
    <property type="match status" value="1"/>
</dbReference>
<dbReference type="SUPFAM" id="SSF51206">
    <property type="entry name" value="cAMP-binding domain-like"/>
    <property type="match status" value="1"/>
</dbReference>
<dbReference type="InterPro" id="IPR018488">
    <property type="entry name" value="cNMP-bd_CS"/>
</dbReference>
<dbReference type="Pfam" id="PF00069">
    <property type="entry name" value="Pkinase"/>
    <property type="match status" value="1"/>
</dbReference>
<accession>A0A150H2R5</accession>
<keyword evidence="9" id="KW-1185">Reference proteome</keyword>
<dbReference type="STRING" id="33097.A0A150H2R5"/>
<name>A0A150H2R5_GONPE</name>
<keyword evidence="2" id="KW-0547">Nucleotide-binding</keyword>
<evidence type="ECO:0000313" key="9">
    <source>
        <dbReference type="Proteomes" id="UP000075714"/>
    </source>
</evidence>
<evidence type="ECO:0000256" key="5">
    <source>
        <dbReference type="SAM" id="MobiDB-lite"/>
    </source>
</evidence>
<keyword evidence="1" id="KW-0140">cGMP</keyword>
<dbReference type="InterPro" id="IPR014710">
    <property type="entry name" value="RmlC-like_jellyroll"/>
</dbReference>
<comment type="caution">
    <text evidence="8">The sequence shown here is derived from an EMBL/GenBank/DDBJ whole genome shotgun (WGS) entry which is preliminary data.</text>
</comment>
<evidence type="ECO:0008006" key="10">
    <source>
        <dbReference type="Google" id="ProtNLM"/>
    </source>
</evidence>
<protein>
    <recommendedName>
        <fullName evidence="10">cGMP-dependent protein kinase</fullName>
    </recommendedName>
</protein>
<dbReference type="InterPro" id="IPR011009">
    <property type="entry name" value="Kinase-like_dom_sf"/>
</dbReference>
<dbReference type="InterPro" id="IPR000595">
    <property type="entry name" value="cNMP-bd_dom"/>
</dbReference>
<dbReference type="SUPFAM" id="SSF56112">
    <property type="entry name" value="Protein kinase-like (PK-like)"/>
    <property type="match status" value="1"/>
</dbReference>
<dbReference type="Gene3D" id="1.10.510.10">
    <property type="entry name" value="Transferase(Phosphotransferase) domain 1"/>
    <property type="match status" value="1"/>
</dbReference>
<evidence type="ECO:0000313" key="8">
    <source>
        <dbReference type="EMBL" id="KXZ56467.1"/>
    </source>
</evidence>
<dbReference type="OrthoDB" id="8693905at2759"/>
<dbReference type="InterPro" id="IPR000719">
    <property type="entry name" value="Prot_kinase_dom"/>
</dbReference>
<gene>
    <name evidence="8" type="ORF">GPECTOR_1g418</name>
</gene>
<dbReference type="InterPro" id="IPR008271">
    <property type="entry name" value="Ser/Thr_kinase_AS"/>
</dbReference>
<dbReference type="CDD" id="cd00038">
    <property type="entry name" value="CAP_ED"/>
    <property type="match status" value="1"/>
</dbReference>
<dbReference type="Gene3D" id="2.60.120.10">
    <property type="entry name" value="Jelly Rolls"/>
    <property type="match status" value="1"/>
</dbReference>
<dbReference type="GO" id="GO:0005524">
    <property type="term" value="F:ATP binding"/>
    <property type="evidence" value="ECO:0007669"/>
    <property type="project" value="UniProtKB-KW"/>
</dbReference>
<dbReference type="PROSITE" id="PS00108">
    <property type="entry name" value="PROTEIN_KINASE_ST"/>
    <property type="match status" value="1"/>
</dbReference>
<dbReference type="Proteomes" id="UP000075714">
    <property type="component" value="Unassembled WGS sequence"/>
</dbReference>
<evidence type="ECO:0000256" key="3">
    <source>
        <dbReference type="ARBA" id="ARBA00022840"/>
    </source>
</evidence>
<evidence type="ECO:0000256" key="1">
    <source>
        <dbReference type="ARBA" id="ARBA00022535"/>
    </source>
</evidence>
<organism evidence="8 9">
    <name type="scientific">Gonium pectorale</name>
    <name type="common">Green alga</name>
    <dbReference type="NCBI Taxonomy" id="33097"/>
    <lineage>
        <taxon>Eukaryota</taxon>
        <taxon>Viridiplantae</taxon>
        <taxon>Chlorophyta</taxon>
        <taxon>core chlorophytes</taxon>
        <taxon>Chlorophyceae</taxon>
        <taxon>CS clade</taxon>
        <taxon>Chlamydomonadales</taxon>
        <taxon>Volvocaceae</taxon>
        <taxon>Gonium</taxon>
    </lineage>
</organism>
<dbReference type="GO" id="GO:0030553">
    <property type="term" value="F:cGMP binding"/>
    <property type="evidence" value="ECO:0007669"/>
    <property type="project" value="UniProtKB-KW"/>
</dbReference>
<keyword evidence="3" id="KW-0067">ATP-binding</keyword>
<proteinExistence type="predicted"/>
<evidence type="ECO:0000256" key="2">
    <source>
        <dbReference type="ARBA" id="ARBA00022741"/>
    </source>
</evidence>
<dbReference type="InterPro" id="IPR018490">
    <property type="entry name" value="cNMP-bd_dom_sf"/>
</dbReference>
<feature type="domain" description="Cyclic nucleotide-binding" evidence="7">
    <location>
        <begin position="466"/>
        <end position="543"/>
    </location>
</feature>
<dbReference type="AlphaFoldDB" id="A0A150H2R5"/>
<keyword evidence="4" id="KW-0142">cGMP-binding</keyword>
<dbReference type="PANTHER" id="PTHR24346">
    <property type="entry name" value="MAP/MICROTUBULE AFFINITY-REGULATING KINASE"/>
    <property type="match status" value="1"/>
</dbReference>
<dbReference type="SMART" id="SM00220">
    <property type="entry name" value="S_TKc"/>
    <property type="match status" value="1"/>
</dbReference>
<feature type="region of interest" description="Disordered" evidence="5">
    <location>
        <begin position="404"/>
        <end position="432"/>
    </location>
</feature>
<reference evidence="9" key="1">
    <citation type="journal article" date="2016" name="Nat. Commun.">
        <title>The Gonium pectorale genome demonstrates co-option of cell cycle regulation during the evolution of multicellularity.</title>
        <authorList>
            <person name="Hanschen E.R."/>
            <person name="Marriage T.N."/>
            <person name="Ferris P.J."/>
            <person name="Hamaji T."/>
            <person name="Toyoda A."/>
            <person name="Fujiyama A."/>
            <person name="Neme R."/>
            <person name="Noguchi H."/>
            <person name="Minakuchi Y."/>
            <person name="Suzuki M."/>
            <person name="Kawai-Toyooka H."/>
            <person name="Smith D.R."/>
            <person name="Sparks H."/>
            <person name="Anderson J."/>
            <person name="Bakaric R."/>
            <person name="Luria V."/>
            <person name="Karger A."/>
            <person name="Kirschner M.W."/>
            <person name="Durand P.M."/>
            <person name="Michod R.E."/>
            <person name="Nozaki H."/>
            <person name="Olson B.J."/>
        </authorList>
    </citation>
    <scope>NUCLEOTIDE SEQUENCE [LARGE SCALE GENOMIC DNA]</scope>
    <source>
        <strain evidence="9">NIES-2863</strain>
    </source>
</reference>
<dbReference type="PROSITE" id="PS50042">
    <property type="entry name" value="CNMP_BINDING_3"/>
    <property type="match status" value="2"/>
</dbReference>
<dbReference type="PROSITE" id="PS50011">
    <property type="entry name" value="PROTEIN_KINASE_DOM"/>
    <property type="match status" value="1"/>
</dbReference>
<evidence type="ECO:0000256" key="4">
    <source>
        <dbReference type="ARBA" id="ARBA00022992"/>
    </source>
</evidence>
<evidence type="ECO:0000259" key="7">
    <source>
        <dbReference type="PROSITE" id="PS50042"/>
    </source>
</evidence>
<dbReference type="GO" id="GO:0004674">
    <property type="term" value="F:protein serine/threonine kinase activity"/>
    <property type="evidence" value="ECO:0007669"/>
    <property type="project" value="TreeGrafter"/>
</dbReference>
<dbReference type="CDD" id="cd14008">
    <property type="entry name" value="STKc_LKB1_CaMKK"/>
    <property type="match status" value="1"/>
</dbReference>
<dbReference type="PANTHER" id="PTHR24346:SF77">
    <property type="entry name" value="SERINE THREONINE PROTEIN KINASE"/>
    <property type="match status" value="1"/>
</dbReference>
<sequence>MEKALHNSLFAQDKHVPGPDSEYKETTTLRIDKVKGCMFVNQYLVVKFLGRGACGKVFLCLNTYDLRLYAMKAVRKVDLESSQPPQQGAKKRNPMEDLKREIMIMKKMKHNNIVTLSEVIDDPAGSKLLLVMEFMEGGPVLTREALEKRERLPESLALQYFRDMIKALDYLHSHKVVHGDLKPENVLMAASGEVKLSDFGCSKVFATGNEYLERCNGTPAFLAPEMMKPNTRYRGRPTDVYALGACLYTLLFGRIPFSAPNLYKLFQVVQNEPVKYPPDVPISEELKDLLKGMLTKNPRERIAMSDLMKHDWVTMNKKFPLKPYRELRDGESQEMHNGVTCGMSFAEANPKPDFLTGLANISRHERVYQEGDIIMRQGETGAYLLYIVSGTVDILVKLVTMPRRANSNQPGGTPGAKPVGTPGAKPGAHVDEMMDDSETMSPIMDEESRHHRINLLRASQKAGEFVRSLQANAGTSRDLLIAQRGPGELVGEMALFSKGLLRTASVRCATKVHARLITHEQLVEFLIANPLAKHQLREVIWKKESEITMVEALVKLTNVQDIIAASLDQAPPSF</sequence>
<dbReference type="GO" id="GO:0035556">
    <property type="term" value="P:intracellular signal transduction"/>
    <property type="evidence" value="ECO:0007669"/>
    <property type="project" value="TreeGrafter"/>
</dbReference>
<dbReference type="PROSITE" id="PS00889">
    <property type="entry name" value="CNMP_BINDING_2"/>
    <property type="match status" value="1"/>
</dbReference>
<dbReference type="GO" id="GO:0005737">
    <property type="term" value="C:cytoplasm"/>
    <property type="evidence" value="ECO:0007669"/>
    <property type="project" value="TreeGrafter"/>
</dbReference>
<dbReference type="EMBL" id="LSYV01000002">
    <property type="protein sequence ID" value="KXZ56467.1"/>
    <property type="molecule type" value="Genomic_DNA"/>
</dbReference>
<feature type="domain" description="Cyclic nucleotide-binding" evidence="7">
    <location>
        <begin position="365"/>
        <end position="397"/>
    </location>
</feature>